<dbReference type="Pfam" id="PF12833">
    <property type="entry name" value="HTH_18"/>
    <property type="match status" value="1"/>
</dbReference>
<dbReference type="GO" id="GO:0003700">
    <property type="term" value="F:DNA-binding transcription factor activity"/>
    <property type="evidence" value="ECO:0007669"/>
    <property type="project" value="InterPro"/>
</dbReference>
<organism evidence="5 6">
    <name type="scientific">Hwanghaeella grinnelliae</name>
    <dbReference type="NCBI Taxonomy" id="2500179"/>
    <lineage>
        <taxon>Bacteria</taxon>
        <taxon>Pseudomonadati</taxon>
        <taxon>Pseudomonadota</taxon>
        <taxon>Alphaproteobacteria</taxon>
        <taxon>Rhodospirillales</taxon>
        <taxon>Rhodospirillaceae</taxon>
        <taxon>Hwanghaeella</taxon>
    </lineage>
</organism>
<evidence type="ECO:0000256" key="2">
    <source>
        <dbReference type="ARBA" id="ARBA00023125"/>
    </source>
</evidence>
<comment type="caution">
    <text evidence="5">The sequence shown here is derived from an EMBL/GenBank/DDBJ whole genome shotgun (WGS) entry which is preliminary data.</text>
</comment>
<dbReference type="EMBL" id="SADE01000001">
    <property type="protein sequence ID" value="RVU38126.1"/>
    <property type="molecule type" value="Genomic_DNA"/>
</dbReference>
<dbReference type="Gene3D" id="1.10.10.60">
    <property type="entry name" value="Homeodomain-like"/>
    <property type="match status" value="1"/>
</dbReference>
<name>A0A3S2VNW8_9PROT</name>
<dbReference type="Proteomes" id="UP000287447">
    <property type="component" value="Unassembled WGS sequence"/>
</dbReference>
<evidence type="ECO:0000313" key="6">
    <source>
        <dbReference type="Proteomes" id="UP000287447"/>
    </source>
</evidence>
<dbReference type="AlphaFoldDB" id="A0A3S2VNW8"/>
<keyword evidence="1" id="KW-0805">Transcription regulation</keyword>
<dbReference type="InterPro" id="IPR018060">
    <property type="entry name" value="HTH_AraC"/>
</dbReference>
<evidence type="ECO:0000256" key="3">
    <source>
        <dbReference type="ARBA" id="ARBA00023163"/>
    </source>
</evidence>
<evidence type="ECO:0000256" key="1">
    <source>
        <dbReference type="ARBA" id="ARBA00023015"/>
    </source>
</evidence>
<keyword evidence="6" id="KW-1185">Reference proteome</keyword>
<accession>A0A3S2VNW8</accession>
<protein>
    <submittedName>
        <fullName evidence="5">AraC family transcriptional regulator</fullName>
    </submittedName>
</protein>
<reference evidence="6" key="1">
    <citation type="submission" date="2019-01" db="EMBL/GenBank/DDBJ databases">
        <title>Gri0909 isolated from a small marine red alga.</title>
        <authorList>
            <person name="Kim J."/>
            <person name="Jeong S.E."/>
            <person name="Jeon C.O."/>
        </authorList>
    </citation>
    <scope>NUCLEOTIDE SEQUENCE [LARGE SCALE GENOMIC DNA]</scope>
    <source>
        <strain evidence="6">Gri0909</strain>
    </source>
</reference>
<keyword evidence="3" id="KW-0804">Transcription</keyword>
<dbReference type="PROSITE" id="PS01124">
    <property type="entry name" value="HTH_ARAC_FAMILY_2"/>
    <property type="match status" value="1"/>
</dbReference>
<dbReference type="OrthoDB" id="9815799at2"/>
<sequence>MKVSFYRPDPALTGLVEAYVLVDDRDGGLPFSPVTTAPMPYGVLSVNFCDRSVDSDGNRHPEIAFLGLQTAIRHWVAGNATLFAMVLLSPVGMAGMMPGLGQHTGNALRNLTDLLGPGQAAGLRAAAARLMAFGKTDLLDRWCLSALSAQTLRASMGEALIQSIGRHRTLYAAASSMDISVRGFQRRFHREFGTSPTELSNLVRLQNSMKTARRPGTGLLDERYADQSHQIRHWRRYLGTTPGRYRRFEVSAAARALECADPDGAAFYM</sequence>
<dbReference type="SMART" id="SM00342">
    <property type="entry name" value="HTH_ARAC"/>
    <property type="match status" value="1"/>
</dbReference>
<proteinExistence type="predicted"/>
<keyword evidence="2" id="KW-0238">DNA-binding</keyword>
<gene>
    <name evidence="5" type="ORF">EOI86_02135</name>
</gene>
<evidence type="ECO:0000313" key="5">
    <source>
        <dbReference type="EMBL" id="RVU38126.1"/>
    </source>
</evidence>
<feature type="domain" description="HTH araC/xylS-type" evidence="4">
    <location>
        <begin position="154"/>
        <end position="248"/>
    </location>
</feature>
<dbReference type="RefSeq" id="WP_127763498.1">
    <property type="nucleotide sequence ID" value="NZ_SADE01000001.1"/>
</dbReference>
<evidence type="ECO:0000259" key="4">
    <source>
        <dbReference type="PROSITE" id="PS01124"/>
    </source>
</evidence>
<dbReference type="GO" id="GO:0043565">
    <property type="term" value="F:sequence-specific DNA binding"/>
    <property type="evidence" value="ECO:0007669"/>
    <property type="project" value="InterPro"/>
</dbReference>
<dbReference type="PANTHER" id="PTHR46796">
    <property type="entry name" value="HTH-TYPE TRANSCRIPTIONAL ACTIVATOR RHAS-RELATED"/>
    <property type="match status" value="1"/>
</dbReference>
<dbReference type="InterPro" id="IPR050204">
    <property type="entry name" value="AraC_XylS_family_regulators"/>
</dbReference>